<feature type="domain" description="Tyrosine specific protein phosphatases" evidence="7">
    <location>
        <begin position="651"/>
        <end position="729"/>
    </location>
</feature>
<dbReference type="SMART" id="SM00194">
    <property type="entry name" value="PTPc"/>
    <property type="match status" value="1"/>
</dbReference>
<dbReference type="PROSITE" id="PS50055">
    <property type="entry name" value="TYR_PHOSPHATASE_PTP"/>
    <property type="match status" value="1"/>
</dbReference>
<keyword evidence="3" id="KW-0378">Hydrolase</keyword>
<feature type="region of interest" description="Disordered" evidence="5">
    <location>
        <begin position="395"/>
        <end position="416"/>
    </location>
</feature>
<evidence type="ECO:0000256" key="3">
    <source>
        <dbReference type="ARBA" id="ARBA00022801"/>
    </source>
</evidence>
<evidence type="ECO:0000256" key="2">
    <source>
        <dbReference type="ARBA" id="ARBA00022553"/>
    </source>
</evidence>
<keyword evidence="8" id="KW-1185">Reference proteome</keyword>
<dbReference type="InterPro" id="IPR029021">
    <property type="entry name" value="Prot-tyrosine_phosphatase-like"/>
</dbReference>
<keyword evidence="2" id="KW-0597">Phosphoprotein</keyword>
<feature type="domain" description="Tyrosine-protein phosphatase" evidence="6">
    <location>
        <begin position="508"/>
        <end position="738"/>
    </location>
</feature>
<dbReference type="InterPro" id="IPR016130">
    <property type="entry name" value="Tyr_Pase_AS"/>
</dbReference>
<evidence type="ECO:0000313" key="9">
    <source>
        <dbReference type="RefSeq" id="XP_022245499.1"/>
    </source>
</evidence>
<accession>A0ABM1SPE3</accession>
<dbReference type="Gene3D" id="3.90.190.10">
    <property type="entry name" value="Protein tyrosine phosphatase superfamily"/>
    <property type="match status" value="1"/>
</dbReference>
<dbReference type="Proteomes" id="UP000694941">
    <property type="component" value="Unplaced"/>
</dbReference>
<evidence type="ECO:0000256" key="5">
    <source>
        <dbReference type="SAM" id="MobiDB-lite"/>
    </source>
</evidence>
<dbReference type="PANTHER" id="PTHR46198:SF4">
    <property type="entry name" value="PROTEIN-TYROSINE-PHOSPHATASE"/>
    <property type="match status" value="1"/>
</dbReference>
<evidence type="ECO:0000259" key="6">
    <source>
        <dbReference type="PROSITE" id="PS50055"/>
    </source>
</evidence>
<reference evidence="9" key="1">
    <citation type="submission" date="2025-08" db="UniProtKB">
        <authorList>
            <consortium name="RefSeq"/>
        </authorList>
    </citation>
    <scope>IDENTIFICATION</scope>
    <source>
        <tissue evidence="9">Muscle</tissue>
    </source>
</reference>
<dbReference type="SUPFAM" id="SSF52799">
    <property type="entry name" value="(Phosphotyrosine protein) phosphatases II"/>
    <property type="match status" value="1"/>
</dbReference>
<dbReference type="PRINTS" id="PR00700">
    <property type="entry name" value="PRTYPHPHTASE"/>
</dbReference>
<gene>
    <name evidence="9" type="primary">LOC106462506</name>
</gene>
<dbReference type="PANTHER" id="PTHR46198">
    <property type="entry name" value="PROTEIN-TYROSINE-PHOSPHATASE"/>
    <property type="match status" value="1"/>
</dbReference>
<dbReference type="PROSITE" id="PS50056">
    <property type="entry name" value="TYR_PHOSPHATASE_2"/>
    <property type="match status" value="1"/>
</dbReference>
<proteinExistence type="predicted"/>
<dbReference type="PRINTS" id="PR01778">
    <property type="entry name" value="KIMPTPASE"/>
</dbReference>
<feature type="compositionally biased region" description="Polar residues" evidence="5">
    <location>
        <begin position="404"/>
        <end position="416"/>
    </location>
</feature>
<dbReference type="Pfam" id="PF00102">
    <property type="entry name" value="Y_phosphatase"/>
    <property type="match status" value="1"/>
</dbReference>
<dbReference type="InterPro" id="IPR000387">
    <property type="entry name" value="Tyr_Pase_dom"/>
</dbReference>
<dbReference type="RefSeq" id="XP_022245499.1">
    <property type="nucleotide sequence ID" value="XM_022389791.1"/>
</dbReference>
<evidence type="ECO:0000313" key="8">
    <source>
        <dbReference type="Proteomes" id="UP000694941"/>
    </source>
</evidence>
<dbReference type="InterPro" id="IPR003595">
    <property type="entry name" value="Tyr_Pase_cat"/>
</dbReference>
<dbReference type="GeneID" id="106462506"/>
<dbReference type="PROSITE" id="PS00383">
    <property type="entry name" value="TYR_PHOSPHATASE_1"/>
    <property type="match status" value="1"/>
</dbReference>
<dbReference type="EC" id="3.1.3.48" evidence="1"/>
<name>A0ABM1SPE3_LIMPO</name>
<evidence type="ECO:0000259" key="7">
    <source>
        <dbReference type="PROSITE" id="PS50056"/>
    </source>
</evidence>
<dbReference type="SMART" id="SM00404">
    <property type="entry name" value="PTPc_motif"/>
    <property type="match status" value="1"/>
</dbReference>
<dbReference type="InterPro" id="IPR008356">
    <property type="entry name" value="Tyr_Pase_KIM-con"/>
</dbReference>
<evidence type="ECO:0000256" key="1">
    <source>
        <dbReference type="ARBA" id="ARBA00013064"/>
    </source>
</evidence>
<organism evidence="8 9">
    <name type="scientific">Limulus polyphemus</name>
    <name type="common">Atlantic horseshoe crab</name>
    <dbReference type="NCBI Taxonomy" id="6850"/>
    <lineage>
        <taxon>Eukaryota</taxon>
        <taxon>Metazoa</taxon>
        <taxon>Ecdysozoa</taxon>
        <taxon>Arthropoda</taxon>
        <taxon>Chelicerata</taxon>
        <taxon>Merostomata</taxon>
        <taxon>Xiphosura</taxon>
        <taxon>Limulidae</taxon>
        <taxon>Limulus</taxon>
    </lineage>
</organism>
<protein>
    <recommendedName>
        <fullName evidence="1">protein-tyrosine-phosphatase</fullName>
        <ecNumber evidence="1">3.1.3.48</ecNumber>
    </recommendedName>
</protein>
<keyword evidence="4" id="KW-0904">Protein phosphatase</keyword>
<dbReference type="InterPro" id="IPR000242">
    <property type="entry name" value="PTP_cat"/>
</dbReference>
<sequence length="748" mass="84470">MGGAQPKEREQWLDRDLNHLILNHNVFDDRNVDERKKDVLQGVEWLEHDGPYIASQMHPKPTGNQCPRGGRMRIIPSVTQLQTKTLPLETDNHVGVGKKIISSTSQLQSKTQPSGMTYIRIEAKIILDISATNVDFGAALKQVQCDILECENIRSSQHLIAVKDQVVPHTYDSAYLSNWATAVHDQSSSTSQQIPSYYKIEVVLDGQQNHLTHRIIQKLKNSLAKQLGLASDSIGISEVQAYESYAVYKTIGLHGKNMNFYPQEGRVEAYVLFSVVDTIIFNQVVRNNAFVLLPATLILQTVSLEQLQADMAPVKVMGLKAKEPQKIAFAVEGIQDDRMWNFFQRHMSSRQLPVIISCTFFFYRRDTKKRLDIEEAREVVYQPILKPSVSEADTIQPESRDSYLTETESECTSSPRRSPLRIKAKGLLERRGSNASLTLDLNHSMENINYGTTPKECSVEEYLLSAGNRITKKQLRNCLKDVKALHREFWDIPMNYPEKVEIPGAGTKNRYKTIMPNEKSRVQLTEEDDLLSGYINANYIRGYDGEPKAFIGTQGPMAHTVNDFWKMVWQEKSPIIVMITKLRENNKVKCELYIPENSGVYGIVNVSVVKVIPRDGYTIRELFLKCGDEAHQVLHFWYTAWPDHKTPSTAKQLVAMALEVEALRFNNNGDVKGPTIVHCSAGIGRTGCFIATSIGIQQLMEENMADVLGIVCALRLDRGGMVQTAEQYEFVHQALCMFVNSIPNEAGD</sequence>
<dbReference type="CDD" id="cd14547">
    <property type="entry name" value="PTPc-KIM"/>
    <property type="match status" value="1"/>
</dbReference>
<evidence type="ECO:0000256" key="4">
    <source>
        <dbReference type="ARBA" id="ARBA00022912"/>
    </source>
</evidence>